<dbReference type="KEGG" id="blr:BRLA_33p000130"/>
<dbReference type="EMBL" id="CP007807">
    <property type="protein sequence ID" value="AIG28940.1"/>
    <property type="molecule type" value="Genomic_DNA"/>
</dbReference>
<dbReference type="AlphaFoldDB" id="A0A075RII6"/>
<name>A0A075RII6_BRELA</name>
<evidence type="ECO:0008006" key="3">
    <source>
        <dbReference type="Google" id="ProtNLM"/>
    </source>
</evidence>
<sequence>MIDRNHVRARSIRKEIEHRLQLHDYTLSKLSELSHINNGHLSGFLNGNPGRALTVAQLDSIANVFHEPPGWLYDLYIDECFPKGRVSRRRVCPYLIRCAELGRHDCIQPVVSALLEQRKNIEILFYVAEQLFQHGRQDESIYFYQLVIDNEKDSYSDRFIMSHYRLFRSLQETDMEENWKAVIRFEAYRKRLSERHQLDALLQLANVCFTLHKWKEVEKYGDELRKLATLVYQKELSKLKNNRYYQPLKTERHLVVYYGQGYLLKAVSLEKQGHYEQAKEYVSGYADLSWFELLDDSGQEEVEKFNLWATANMYTLDMLMGNTSVLADYIAFLEDHPTEILSGVVTIMKSANQHGFLIDHLLEKFSAEIRTFEHSHDSICVDRHLRFRYDLAIYHFQNERFESGIIDTLRCLDLSIVMNNQKKFIQCVTLFEAYRYHATEQQKREYKKLLEEVRKDEGIFAIASNGFWNV</sequence>
<dbReference type="RefSeq" id="WP_041752788.1">
    <property type="nucleotide sequence ID" value="NZ_CP007807.1"/>
</dbReference>
<accession>A0A075RII6</accession>
<dbReference type="SUPFAM" id="SSF48452">
    <property type="entry name" value="TPR-like"/>
    <property type="match status" value="1"/>
</dbReference>
<proteinExistence type="predicted"/>
<dbReference type="Gene3D" id="1.25.40.10">
    <property type="entry name" value="Tetratricopeptide repeat domain"/>
    <property type="match status" value="1"/>
</dbReference>
<keyword evidence="2" id="KW-1185">Reference proteome</keyword>
<protein>
    <recommendedName>
        <fullName evidence="3">DNA-binding protein</fullName>
    </recommendedName>
</protein>
<evidence type="ECO:0000313" key="2">
    <source>
        <dbReference type="Proteomes" id="UP000005850"/>
    </source>
</evidence>
<evidence type="ECO:0000313" key="1">
    <source>
        <dbReference type="EMBL" id="AIG28940.1"/>
    </source>
</evidence>
<dbReference type="InterPro" id="IPR011990">
    <property type="entry name" value="TPR-like_helical_dom_sf"/>
</dbReference>
<dbReference type="HOGENOM" id="CLU_046846_1_0_9"/>
<geneLocation type="plasmid" evidence="1 2">
    <name>pBRLA33</name>
</geneLocation>
<gene>
    <name evidence="1" type="ORF">BRLA_33p000130</name>
</gene>
<keyword evidence="1" id="KW-0614">Plasmid</keyword>
<dbReference type="Proteomes" id="UP000005850">
    <property type="component" value="Plasmid pBRLA33"/>
</dbReference>
<reference evidence="1 2" key="1">
    <citation type="journal article" date="2011" name="J. Bacteriol.">
        <title>Genome sequence of Brevibacillus laterosporus LMG 15441, a pathogen of invertebrates.</title>
        <authorList>
            <person name="Djukic M."/>
            <person name="Poehlein A."/>
            <person name="Thurmer A."/>
            <person name="Daniel R."/>
        </authorList>
    </citation>
    <scope>NUCLEOTIDE SEQUENCE [LARGE SCALE GENOMIC DNA]</scope>
    <source>
        <strain evidence="1 2">LMG 15441</strain>
        <plasmid evidence="1 2">pBRLA33</plasmid>
    </source>
</reference>
<organism evidence="1 2">
    <name type="scientific">Brevibacillus laterosporus LMG 15441</name>
    <dbReference type="NCBI Taxonomy" id="1042163"/>
    <lineage>
        <taxon>Bacteria</taxon>
        <taxon>Bacillati</taxon>
        <taxon>Bacillota</taxon>
        <taxon>Bacilli</taxon>
        <taxon>Bacillales</taxon>
        <taxon>Paenibacillaceae</taxon>
        <taxon>Brevibacillus</taxon>
    </lineage>
</organism>